<keyword evidence="4" id="KW-1185">Reference proteome</keyword>
<dbReference type="InterPro" id="IPR001584">
    <property type="entry name" value="Integrase_cat-core"/>
</dbReference>
<accession>A0ABN4RAM2</accession>
<feature type="domain" description="Integrase catalytic" evidence="2">
    <location>
        <begin position="176"/>
        <end position="342"/>
    </location>
</feature>
<dbReference type="InterPro" id="IPR036397">
    <property type="entry name" value="RNaseH_sf"/>
</dbReference>
<evidence type="ECO:0000256" key="1">
    <source>
        <dbReference type="ARBA" id="ARBA00023172"/>
    </source>
</evidence>
<reference evidence="3" key="1">
    <citation type="submission" date="2016-10" db="EMBL/GenBank/DDBJ databases">
        <authorList>
            <person name="See-Too W.S."/>
        </authorList>
    </citation>
    <scope>NUCLEOTIDE SEQUENCE</scope>
    <source>
        <strain evidence="3">DSM 14505</strain>
    </source>
</reference>
<gene>
    <name evidence="3" type="ORF">BBH88_01405</name>
</gene>
<sequence>MAHTQSTTSKRSFKHLTPFDRGRIAALQEEGKTQTAIAEAIGCAKSTISRELKRGTVTQMKTGRATFEAYFPETGQLKYEENRQACGANLKLDDAIEFIQYTETKILDDHWSPDAVCGSATLHEQFEGKRVCTKTLYNYIELGYIGVKNIDLPMKVRLNTKKRRIRVNKRVLGRSIEERPEAVEDRTEFGHWEIDTVIGKKSQDEALMTLTERKTRQEIIIRIDDKGSDSITKALELVRNKFDANFAQVFKTITSDNGSEFAELAASLEKDKTAVFFTHPYTSCERGTNERHNGLIRRFIPKGKAIHSVAEETIRYAENWCNRLPRKILGYRTPEACFLEELANIA</sequence>
<dbReference type="RefSeq" id="WP_065536250.1">
    <property type="nucleotide sequence ID" value="NZ_CP016534.2"/>
</dbReference>
<dbReference type="Proteomes" id="UP000092661">
    <property type="component" value="Chromosome"/>
</dbReference>
<dbReference type="Gene3D" id="3.30.420.10">
    <property type="entry name" value="Ribonuclease H-like superfamily/Ribonuclease H"/>
    <property type="match status" value="1"/>
</dbReference>
<dbReference type="PANTHER" id="PTHR10948:SF23">
    <property type="entry name" value="TRANSPOSASE INSI FOR INSERTION SEQUENCE ELEMENT IS30A-RELATED"/>
    <property type="match status" value="1"/>
</dbReference>
<keyword evidence="1" id="KW-0233">DNA recombination</keyword>
<evidence type="ECO:0000313" key="4">
    <source>
        <dbReference type="Proteomes" id="UP000092661"/>
    </source>
</evidence>
<dbReference type="EMBL" id="CP016534">
    <property type="protein sequence ID" value="ANU09079.1"/>
    <property type="molecule type" value="Genomic_DNA"/>
</dbReference>
<dbReference type="PROSITE" id="PS50994">
    <property type="entry name" value="INTEGRASE"/>
    <property type="match status" value="1"/>
</dbReference>
<dbReference type="InterPro" id="IPR051917">
    <property type="entry name" value="Transposase-Integrase"/>
</dbReference>
<dbReference type="NCBIfam" id="NF033563">
    <property type="entry name" value="transpos_IS30"/>
    <property type="match status" value="1"/>
</dbReference>
<dbReference type="InterPro" id="IPR025246">
    <property type="entry name" value="IS30-like_HTH"/>
</dbReference>
<dbReference type="InterPro" id="IPR053392">
    <property type="entry name" value="Transposase_IS30-like"/>
</dbReference>
<proteinExistence type="predicted"/>
<evidence type="ECO:0000313" key="3">
    <source>
        <dbReference type="EMBL" id="ANU09079.1"/>
    </source>
</evidence>
<dbReference type="Pfam" id="PF13936">
    <property type="entry name" value="HTH_38"/>
    <property type="match status" value="1"/>
</dbReference>
<dbReference type="PANTHER" id="PTHR10948">
    <property type="entry name" value="TRANSPOSASE"/>
    <property type="match status" value="1"/>
</dbReference>
<dbReference type="SUPFAM" id="SSF53098">
    <property type="entry name" value="Ribonuclease H-like"/>
    <property type="match status" value="1"/>
</dbReference>
<protein>
    <submittedName>
        <fullName evidence="3">IS30 family transposase</fullName>
    </submittedName>
</protein>
<name>A0ABN4RAM2_9BACL</name>
<dbReference type="InterPro" id="IPR012337">
    <property type="entry name" value="RNaseH-like_sf"/>
</dbReference>
<evidence type="ECO:0000259" key="2">
    <source>
        <dbReference type="PROSITE" id="PS50994"/>
    </source>
</evidence>
<organism evidence="3 4">
    <name type="scientific">Planococcus antarcticus DSM 14505</name>
    <dbReference type="NCBI Taxonomy" id="1185653"/>
    <lineage>
        <taxon>Bacteria</taxon>
        <taxon>Bacillati</taxon>
        <taxon>Bacillota</taxon>
        <taxon>Bacilli</taxon>
        <taxon>Bacillales</taxon>
        <taxon>Caryophanaceae</taxon>
        <taxon>Planococcus</taxon>
    </lineage>
</organism>